<dbReference type="AlphaFoldDB" id="A0A0H3AKL8"/>
<dbReference type="GO" id="GO:0032259">
    <property type="term" value="P:methylation"/>
    <property type="evidence" value="ECO:0007669"/>
    <property type="project" value="UniProtKB-KW"/>
</dbReference>
<protein>
    <submittedName>
        <fullName evidence="7">Cyclopropane-fatty-acyl-phospholipid synthase</fullName>
        <ecNumber evidence="7">2.1.1.79</ecNumber>
    </submittedName>
</protein>
<dbReference type="PATRIC" id="fig|345073.21.peg.1104"/>
<dbReference type="GO" id="GO:0008610">
    <property type="term" value="P:lipid biosynthetic process"/>
    <property type="evidence" value="ECO:0007669"/>
    <property type="project" value="InterPro"/>
</dbReference>
<dbReference type="PANTHER" id="PTHR43667:SF2">
    <property type="entry name" value="FATTY ACID C-METHYL TRANSFERASE"/>
    <property type="match status" value="1"/>
</dbReference>
<keyword evidence="2 7" id="KW-0489">Methyltransferase</keyword>
<dbReference type="EMBL" id="CP000627">
    <property type="protein sequence ID" value="ABQ21167.1"/>
    <property type="molecule type" value="Genomic_DNA"/>
</dbReference>
<dbReference type="InterPro" id="IPR050723">
    <property type="entry name" value="CFA/CMAS"/>
</dbReference>
<evidence type="ECO:0000256" key="2">
    <source>
        <dbReference type="ARBA" id="ARBA00022603"/>
    </source>
</evidence>
<proteinExistence type="inferred from homology"/>
<gene>
    <name evidence="7" type="primary">cfa</name>
    <name evidence="7" type="ordered locus">VC0395_A0640</name>
</gene>
<comment type="similarity">
    <text evidence="1">Belongs to the CFA/CMAS family.</text>
</comment>
<dbReference type="Proteomes" id="UP000000249">
    <property type="component" value="Chromosome 1"/>
</dbReference>
<evidence type="ECO:0000256" key="1">
    <source>
        <dbReference type="ARBA" id="ARBA00010815"/>
    </source>
</evidence>
<evidence type="ECO:0000256" key="4">
    <source>
        <dbReference type="ARBA" id="ARBA00022691"/>
    </source>
</evidence>
<dbReference type="OrthoDB" id="9782855at2"/>
<keyword evidence="4" id="KW-0949">S-adenosyl-L-methionine</keyword>
<evidence type="ECO:0000256" key="6">
    <source>
        <dbReference type="PIRSR" id="PIRSR003085-1"/>
    </source>
</evidence>
<dbReference type="CDD" id="cd02440">
    <property type="entry name" value="AdoMet_MTases"/>
    <property type="match status" value="1"/>
</dbReference>
<keyword evidence="5" id="KW-0443">Lipid metabolism</keyword>
<dbReference type="PANTHER" id="PTHR43667">
    <property type="entry name" value="CYCLOPROPANE-FATTY-ACYL-PHOSPHOLIPID SYNTHASE"/>
    <property type="match status" value="1"/>
</dbReference>
<name>A0A0H3AKL8_VIBC3</name>
<accession>A0A0H3AKL8</accession>
<dbReference type="GO" id="GO:0008825">
    <property type="term" value="F:cyclopropane-fatty-acyl-phospholipid synthase activity"/>
    <property type="evidence" value="ECO:0007669"/>
    <property type="project" value="UniProtKB-EC"/>
</dbReference>
<evidence type="ECO:0000313" key="7">
    <source>
        <dbReference type="EMBL" id="ABQ21167.1"/>
    </source>
</evidence>
<dbReference type="eggNOG" id="COG2230">
    <property type="taxonomic scope" value="Bacteria"/>
</dbReference>
<reference evidence="7 8" key="1">
    <citation type="submission" date="2007-03" db="EMBL/GenBank/DDBJ databases">
        <authorList>
            <person name="Heidelberg J."/>
        </authorList>
    </citation>
    <scope>NUCLEOTIDE SEQUENCE [LARGE SCALE GENOMIC DNA]</scope>
    <source>
        <strain evidence="8">ATCC 39541 / Classical Ogawa 395 / O395</strain>
    </source>
</reference>
<evidence type="ECO:0000313" key="8">
    <source>
        <dbReference type="Proteomes" id="UP000000249"/>
    </source>
</evidence>
<evidence type="ECO:0000256" key="3">
    <source>
        <dbReference type="ARBA" id="ARBA00022679"/>
    </source>
</evidence>
<keyword evidence="3 7" id="KW-0808">Transferase</keyword>
<dbReference type="KEGG" id="vcr:VC395_1137"/>
<dbReference type="KEGG" id="vco:VC0395_A0640"/>
<dbReference type="PIRSF" id="PIRSF003085">
    <property type="entry name" value="CMAS"/>
    <property type="match status" value="1"/>
</dbReference>
<dbReference type="SUPFAM" id="SSF53335">
    <property type="entry name" value="S-adenosyl-L-methionine-dependent methyltransferases"/>
    <property type="match status" value="1"/>
</dbReference>
<feature type="active site" evidence="6">
    <location>
        <position position="413"/>
    </location>
</feature>
<dbReference type="InterPro" id="IPR029063">
    <property type="entry name" value="SAM-dependent_MTases_sf"/>
</dbReference>
<evidence type="ECO:0000256" key="5">
    <source>
        <dbReference type="ARBA" id="ARBA00023098"/>
    </source>
</evidence>
<organism evidence="7 8">
    <name type="scientific">Vibrio cholerae serotype O1 (strain ATCC 39541 / Classical Ogawa 395 / O395)</name>
    <dbReference type="NCBI Taxonomy" id="345073"/>
    <lineage>
        <taxon>Bacteria</taxon>
        <taxon>Pseudomonadati</taxon>
        <taxon>Pseudomonadota</taxon>
        <taxon>Gammaproteobacteria</taxon>
        <taxon>Vibrionales</taxon>
        <taxon>Vibrionaceae</taxon>
        <taxon>Vibrio</taxon>
    </lineage>
</organism>
<dbReference type="Gene3D" id="3.40.50.150">
    <property type="entry name" value="Vaccinia Virus protein VP39"/>
    <property type="match status" value="1"/>
</dbReference>
<dbReference type="InterPro" id="IPR003333">
    <property type="entry name" value="CMAS"/>
</dbReference>
<dbReference type="FunFam" id="3.40.50.150:FF:000576">
    <property type="entry name" value="Cyclopropane-fatty-acyl-phospholipid synthase"/>
    <property type="match status" value="1"/>
</dbReference>
<dbReference type="EC" id="2.1.1.79" evidence="7"/>
<dbReference type="Pfam" id="PF02353">
    <property type="entry name" value="CMAS"/>
    <property type="match status" value="1"/>
</dbReference>
<sequence>MPRFMRTQTKLRTIIRSNLMLNSSSMEISRSLTSWQKGARSIIHRALQYLEGNLTVIEHFPDQTQTTHEQFGQDKPDAIHAVIEIKHPDFYSRVLKGGSIAAAEAYMEGWWESPNLTALMQLMAANLGTLDKLESQSSPVTQWLNRFTHWLKRNTIDQAKDNIHQHYDLGNELYQLFLDEEMLYSSALFTQPELSLEQAQQAKMQRLCEQLQLKPTDHVLEIGTGWGAMAIYMAQHYGCKVTTTTISEEQYAYAQQKITALGLNNQITLLKQDYRLLSGQYDKLVSIEMIEAVGKAYLPTFLSQCYALLKPRGKMAIQAITIADQRYESYSNNVDFIQKYIFPGGFLPSISVLTELATKRTGLVLRNLHDIGIDYALTLQHWRDRFEQQLPKVRDLGYDERFIRMWRYYFCYCEGGFLARSISTVHMTFERD</sequence>